<dbReference type="InterPro" id="IPR045088">
    <property type="entry name" value="ALAT1/2-like"/>
</dbReference>
<comment type="cofactor">
    <cofactor evidence="1">
        <name>pyridoxal 5'-phosphate</name>
        <dbReference type="ChEBI" id="CHEBI:597326"/>
    </cofactor>
</comment>
<evidence type="ECO:0000256" key="4">
    <source>
        <dbReference type="ARBA" id="ARBA00022679"/>
    </source>
</evidence>
<dbReference type="PANTHER" id="PTHR11751:SF29">
    <property type="entry name" value="ALANINE TRANSAMINASE"/>
    <property type="match status" value="1"/>
</dbReference>
<keyword evidence="12" id="KW-1185">Reference proteome</keyword>
<reference evidence="11 12" key="1">
    <citation type="submission" date="2022-05" db="EMBL/GenBank/DDBJ databases">
        <authorList>
            <consortium name="Genoscope - CEA"/>
            <person name="William W."/>
        </authorList>
    </citation>
    <scope>NUCLEOTIDE SEQUENCE [LARGE SCALE GENOMIC DNA]</scope>
</reference>
<accession>A0ABN8R782</accession>
<dbReference type="EC" id="2.6.1.2" evidence="8"/>
<evidence type="ECO:0000256" key="1">
    <source>
        <dbReference type="ARBA" id="ARBA00001933"/>
    </source>
</evidence>
<proteinExistence type="inferred from homology"/>
<comment type="caution">
    <text evidence="11">The sequence shown here is derived from an EMBL/GenBank/DDBJ whole genome shotgun (WGS) entry which is preliminary data.</text>
</comment>
<comment type="subunit">
    <text evidence="2">Homodimer.</text>
</comment>
<comment type="catalytic activity">
    <reaction evidence="9">
        <text>L-alanine + 2-oxoglutarate = pyruvate + L-glutamate</text>
        <dbReference type="Rhea" id="RHEA:19453"/>
        <dbReference type="ChEBI" id="CHEBI:15361"/>
        <dbReference type="ChEBI" id="CHEBI:16810"/>
        <dbReference type="ChEBI" id="CHEBI:29985"/>
        <dbReference type="ChEBI" id="CHEBI:57972"/>
        <dbReference type="EC" id="2.6.1.2"/>
    </reaction>
</comment>
<evidence type="ECO:0000256" key="8">
    <source>
        <dbReference type="ARBA" id="ARBA00026106"/>
    </source>
</evidence>
<evidence type="ECO:0000256" key="6">
    <source>
        <dbReference type="ARBA" id="ARBA00025708"/>
    </source>
</evidence>
<dbReference type="Pfam" id="PF00155">
    <property type="entry name" value="Aminotran_1_2"/>
    <property type="match status" value="1"/>
</dbReference>
<dbReference type="InterPro" id="IPR015422">
    <property type="entry name" value="PyrdxlP-dep_Trfase_small"/>
</dbReference>
<evidence type="ECO:0000313" key="12">
    <source>
        <dbReference type="Proteomes" id="UP001159405"/>
    </source>
</evidence>
<dbReference type="SUPFAM" id="SSF53383">
    <property type="entry name" value="PLP-dependent transferases"/>
    <property type="match status" value="1"/>
</dbReference>
<evidence type="ECO:0000313" key="11">
    <source>
        <dbReference type="EMBL" id="CAH3174537.1"/>
    </source>
</evidence>
<gene>
    <name evidence="11" type="ORF">PLOB_00015251</name>
</gene>
<dbReference type="EMBL" id="CALNXK010000191">
    <property type="protein sequence ID" value="CAH3174537.1"/>
    <property type="molecule type" value="Genomic_DNA"/>
</dbReference>
<evidence type="ECO:0000256" key="2">
    <source>
        <dbReference type="ARBA" id="ARBA00011738"/>
    </source>
</evidence>
<comment type="similarity">
    <text evidence="7">Belongs to the class-I pyridoxal-phosphate-dependent aminotransferase family. Alanine aminotransferase subfamily.</text>
</comment>
<organism evidence="11 12">
    <name type="scientific">Porites lobata</name>
    <dbReference type="NCBI Taxonomy" id="104759"/>
    <lineage>
        <taxon>Eukaryota</taxon>
        <taxon>Metazoa</taxon>
        <taxon>Cnidaria</taxon>
        <taxon>Anthozoa</taxon>
        <taxon>Hexacorallia</taxon>
        <taxon>Scleractinia</taxon>
        <taxon>Fungiina</taxon>
        <taxon>Poritidae</taxon>
        <taxon>Porites</taxon>
    </lineage>
</organism>
<keyword evidence="3" id="KW-0032">Aminotransferase</keyword>
<evidence type="ECO:0000256" key="9">
    <source>
        <dbReference type="ARBA" id="ARBA00047412"/>
    </source>
</evidence>
<name>A0ABN8R782_9CNID</name>
<evidence type="ECO:0000256" key="7">
    <source>
        <dbReference type="ARBA" id="ARBA00025785"/>
    </source>
</evidence>
<dbReference type="InterPro" id="IPR015424">
    <property type="entry name" value="PyrdxlP-dep_Trfase"/>
</dbReference>
<evidence type="ECO:0000259" key="10">
    <source>
        <dbReference type="Pfam" id="PF00155"/>
    </source>
</evidence>
<dbReference type="CDD" id="cd00609">
    <property type="entry name" value="AAT_like"/>
    <property type="match status" value="1"/>
</dbReference>
<dbReference type="Gene3D" id="3.90.1150.10">
    <property type="entry name" value="Aspartate Aminotransferase, domain 1"/>
    <property type="match status" value="1"/>
</dbReference>
<evidence type="ECO:0000256" key="3">
    <source>
        <dbReference type="ARBA" id="ARBA00022576"/>
    </source>
</evidence>
<feature type="domain" description="Aminotransferase class I/classII large" evidence="10">
    <location>
        <begin position="96"/>
        <end position="466"/>
    </location>
</feature>
<dbReference type="InterPro" id="IPR015421">
    <property type="entry name" value="PyrdxlP-dep_Trfase_major"/>
</dbReference>
<evidence type="ECO:0000256" key="5">
    <source>
        <dbReference type="ARBA" id="ARBA00022898"/>
    </source>
</evidence>
<dbReference type="InterPro" id="IPR004839">
    <property type="entry name" value="Aminotransferase_I/II_large"/>
</dbReference>
<comment type="pathway">
    <text evidence="6">Amino-acid degradation; L-alanine degradation via transaminase pathway; pyruvate from L-alanine: step 1/1.</text>
</comment>
<dbReference type="Gene3D" id="3.40.640.10">
    <property type="entry name" value="Type I PLP-dependent aspartate aminotransferase-like (Major domain)"/>
    <property type="match status" value="1"/>
</dbReference>
<dbReference type="Gene3D" id="1.10.287.1970">
    <property type="match status" value="1"/>
</dbReference>
<sequence length="495" mass="55781">MHTGTSKDHMLEMEVLTDENISPAFKRIKYGIRGWLEDRTYEIKQELARGDSKPFSEVVIHLGNPQGMGQPPITFFRQVMALLLCPDLLDDPSFPQDAKRRAKRILDDTIGHTISSYTSAQGINVLRQDVANYITQRDSYPANCEDIFLINGGAEGIDVMMGIISTGITEGKGRAGVMIPIPGYSMYQARLLQHNTHQIFYLLDEDNNWGLNMSELKKKLDGARPHCLPRALVLINPGNPTGQVLTYEDIQEVIKFCAREKLVLFADEVYQDNVYAEGAQFHSCKKVFRDLGDEYSGFQLISLHSSAKGYTGECGLRGGYIELVGFNDQLRSRVKTYLSARSCPSTIGQVIMGLTCNPPKPGDESYEKFSKEVTSIKDSYRKKAKMTTEVLNSMENVKCNEVAGAMYAFPRITLPKKAIEAAKAKEMPPDEFYCWQALEKTGIYMIPGHVFDMKGSGNNFYYRITILPSEETFAPMFGRLKTFHQEFMAQFKDTN</sequence>
<keyword evidence="5" id="KW-0663">Pyridoxal phosphate</keyword>
<keyword evidence="4" id="KW-0808">Transferase</keyword>
<protein>
    <recommendedName>
        <fullName evidence="8">alanine transaminase</fullName>
        <ecNumber evidence="8">2.6.1.2</ecNumber>
    </recommendedName>
</protein>
<dbReference type="PANTHER" id="PTHR11751">
    <property type="entry name" value="ALANINE AMINOTRANSFERASE"/>
    <property type="match status" value="1"/>
</dbReference>
<dbReference type="Proteomes" id="UP001159405">
    <property type="component" value="Unassembled WGS sequence"/>
</dbReference>